<accession>A0ABD5J7G9</accession>
<feature type="compositionally biased region" description="Basic residues" evidence="1">
    <location>
        <begin position="102"/>
        <end position="116"/>
    </location>
</feature>
<dbReference type="InterPro" id="IPR011006">
    <property type="entry name" value="CheY-like_superfamily"/>
</dbReference>
<dbReference type="Pfam" id="PF03861">
    <property type="entry name" value="ANTAR"/>
    <property type="match status" value="1"/>
</dbReference>
<proteinExistence type="predicted"/>
<feature type="region of interest" description="Disordered" evidence="1">
    <location>
        <begin position="92"/>
        <end position="130"/>
    </location>
</feature>
<dbReference type="SMART" id="SM01012">
    <property type="entry name" value="ANTAR"/>
    <property type="match status" value="1"/>
</dbReference>
<dbReference type="InterPro" id="IPR036388">
    <property type="entry name" value="WH-like_DNA-bd_sf"/>
</dbReference>
<dbReference type="Proteomes" id="UP001354649">
    <property type="component" value="Unassembled WGS sequence"/>
</dbReference>
<name>A0ABD5J7G9_9ACTN</name>
<evidence type="ECO:0000256" key="1">
    <source>
        <dbReference type="SAM" id="MobiDB-lite"/>
    </source>
</evidence>
<comment type="caution">
    <text evidence="3">The sequence shown here is derived from an EMBL/GenBank/DDBJ whole genome shotgun (WGS) entry which is preliminary data.</text>
</comment>
<evidence type="ECO:0000313" key="4">
    <source>
        <dbReference type="Proteomes" id="UP001354649"/>
    </source>
</evidence>
<dbReference type="PROSITE" id="PS50921">
    <property type="entry name" value="ANTAR"/>
    <property type="match status" value="1"/>
</dbReference>
<dbReference type="InterPro" id="IPR005561">
    <property type="entry name" value="ANTAR"/>
</dbReference>
<evidence type="ECO:0000313" key="3">
    <source>
        <dbReference type="EMBL" id="MEE4583727.1"/>
    </source>
</evidence>
<reference evidence="3 4" key="1">
    <citation type="submission" date="2023-11" db="EMBL/GenBank/DDBJ databases">
        <title>30 novel species of actinomycetes from the DSMZ collection.</title>
        <authorList>
            <person name="Nouioui I."/>
        </authorList>
    </citation>
    <scope>NUCLEOTIDE SEQUENCE [LARGE SCALE GENOMIC DNA]</scope>
    <source>
        <strain evidence="3 4">DSM 41602</strain>
    </source>
</reference>
<gene>
    <name evidence="3" type="ORF">V2K49_11235</name>
</gene>
<dbReference type="SUPFAM" id="SSF52172">
    <property type="entry name" value="CheY-like"/>
    <property type="match status" value="1"/>
</dbReference>
<sequence length="130" mass="14302">MAIERDDLLKRIVGLEEEVAQLRRAMVSRAVIGQAIGVVITHGSLLPDQGWGVLRTVSQTTNIKVRLIAEQIVRWPHSGRLPEDIRQVLEAAPAHLRDSGPHPHRTAQRRGRRRHLPSGVSAMGGGQPSP</sequence>
<dbReference type="Gene3D" id="1.10.10.10">
    <property type="entry name" value="Winged helix-like DNA-binding domain superfamily/Winged helix DNA-binding domain"/>
    <property type="match status" value="1"/>
</dbReference>
<organism evidence="3 4">
    <name type="scientific">Streptomyces antimycoticus</name>
    <dbReference type="NCBI Taxonomy" id="68175"/>
    <lineage>
        <taxon>Bacteria</taxon>
        <taxon>Bacillati</taxon>
        <taxon>Actinomycetota</taxon>
        <taxon>Actinomycetes</taxon>
        <taxon>Kitasatosporales</taxon>
        <taxon>Streptomycetaceae</taxon>
        <taxon>Streptomyces</taxon>
        <taxon>Streptomyces violaceusniger group</taxon>
    </lineage>
</organism>
<dbReference type="EMBL" id="JAZBJQ010000006">
    <property type="protein sequence ID" value="MEE4583727.1"/>
    <property type="molecule type" value="Genomic_DNA"/>
</dbReference>
<protein>
    <submittedName>
        <fullName evidence="3">ANTAR domain-containing protein</fullName>
    </submittedName>
</protein>
<dbReference type="AlphaFoldDB" id="A0ABD5J7G9"/>
<dbReference type="RefSeq" id="WP_063805033.1">
    <property type="nucleotide sequence ID" value="NZ_JBITXU010000002.1"/>
</dbReference>
<evidence type="ECO:0000259" key="2">
    <source>
        <dbReference type="PROSITE" id="PS50921"/>
    </source>
</evidence>
<feature type="domain" description="ANTAR" evidence="2">
    <location>
        <begin position="12"/>
        <end position="73"/>
    </location>
</feature>